<sequence length="160" mass="17533">MTDQHPADATSKPGSALLAACGVQADWSDCQRQPVGPSASTDPLAWTSELFHRPPAWVASALALRDRAVALFGIRTAAEHSFRVRASNEHEALIGTDDKHLDFRASIRCVDGAVEVITIVQIHNLLGRLYFAPVRLLHPPMVRQMLRRAAKELDPAAERP</sequence>
<evidence type="ECO:0000313" key="2">
    <source>
        <dbReference type="Proteomes" id="UP000549971"/>
    </source>
</evidence>
<dbReference type="EMBL" id="JACHMY010000001">
    <property type="protein sequence ID" value="MBB5833622.1"/>
    <property type="molecule type" value="Genomic_DNA"/>
</dbReference>
<evidence type="ECO:0000313" key="1">
    <source>
        <dbReference type="EMBL" id="MBB5833622.1"/>
    </source>
</evidence>
<dbReference type="InterPro" id="IPR021295">
    <property type="entry name" value="DUF2867"/>
</dbReference>
<dbReference type="Proteomes" id="UP000549971">
    <property type="component" value="Unassembled WGS sequence"/>
</dbReference>
<dbReference type="AlphaFoldDB" id="A0A7W9J236"/>
<keyword evidence="2" id="KW-1185">Reference proteome</keyword>
<gene>
    <name evidence="1" type="ORF">HDA39_000356</name>
</gene>
<proteinExistence type="predicted"/>
<dbReference type="Pfam" id="PF11066">
    <property type="entry name" value="DUF2867"/>
    <property type="match status" value="1"/>
</dbReference>
<protein>
    <recommendedName>
        <fullName evidence="3">DUF2867 domain-containing protein</fullName>
    </recommendedName>
</protein>
<accession>A0A7W9J236</accession>
<reference evidence="1 2" key="1">
    <citation type="submission" date="2020-08" db="EMBL/GenBank/DDBJ databases">
        <title>Sequencing the genomes of 1000 actinobacteria strains.</title>
        <authorList>
            <person name="Klenk H.-P."/>
        </authorList>
    </citation>
    <scope>NUCLEOTIDE SEQUENCE [LARGE SCALE GENOMIC DNA]</scope>
    <source>
        <strain evidence="1 2">DSM 28967</strain>
    </source>
</reference>
<evidence type="ECO:0008006" key="3">
    <source>
        <dbReference type="Google" id="ProtNLM"/>
    </source>
</evidence>
<dbReference type="RefSeq" id="WP_184793489.1">
    <property type="nucleotide sequence ID" value="NZ_JACHMY010000001.1"/>
</dbReference>
<name>A0A7W9J236_9ACTN</name>
<organism evidence="1 2">
    <name type="scientific">Kribbella italica</name>
    <dbReference type="NCBI Taxonomy" id="1540520"/>
    <lineage>
        <taxon>Bacteria</taxon>
        <taxon>Bacillati</taxon>
        <taxon>Actinomycetota</taxon>
        <taxon>Actinomycetes</taxon>
        <taxon>Propionibacteriales</taxon>
        <taxon>Kribbellaceae</taxon>
        <taxon>Kribbella</taxon>
    </lineage>
</organism>
<comment type="caution">
    <text evidence="1">The sequence shown here is derived from an EMBL/GenBank/DDBJ whole genome shotgun (WGS) entry which is preliminary data.</text>
</comment>